<keyword evidence="3 6" id="KW-0812">Transmembrane</keyword>
<keyword evidence="5 6" id="KW-0472">Membrane</keyword>
<dbReference type="AlphaFoldDB" id="A0AA43XKK8"/>
<evidence type="ECO:0000313" key="9">
    <source>
        <dbReference type="Proteomes" id="UP000449710"/>
    </source>
</evidence>
<evidence type="ECO:0000256" key="3">
    <source>
        <dbReference type="ARBA" id="ARBA00022692"/>
    </source>
</evidence>
<keyword evidence="2" id="KW-1003">Cell membrane</keyword>
<evidence type="ECO:0000256" key="2">
    <source>
        <dbReference type="ARBA" id="ARBA00022475"/>
    </source>
</evidence>
<dbReference type="EMBL" id="SUMG01000008">
    <property type="protein sequence ID" value="NBG88533.1"/>
    <property type="molecule type" value="Genomic_DNA"/>
</dbReference>
<evidence type="ECO:0000256" key="6">
    <source>
        <dbReference type="SAM" id="Phobius"/>
    </source>
</evidence>
<dbReference type="GO" id="GO:0005886">
    <property type="term" value="C:plasma membrane"/>
    <property type="evidence" value="ECO:0007669"/>
    <property type="project" value="UniProtKB-SubCell"/>
</dbReference>
<evidence type="ECO:0000256" key="5">
    <source>
        <dbReference type="ARBA" id="ARBA00023136"/>
    </source>
</evidence>
<dbReference type="RefSeq" id="WP_160721224.1">
    <property type="nucleotide sequence ID" value="NZ_SUMG01000008.1"/>
</dbReference>
<reference evidence="8 9" key="1">
    <citation type="submission" date="2019-04" db="EMBL/GenBank/DDBJ databases">
        <title>Isachenkonia alkalipeptolytica gen. nov. sp. nov. a new anaerobic, alkiliphilic organothrophic bacterium capable to reduce synthesized ferrihydrite isolated from a soda lake.</title>
        <authorList>
            <person name="Toshchakov S.V."/>
            <person name="Zavarzina D.G."/>
            <person name="Zhilina T.N."/>
            <person name="Kostrikina N.A."/>
            <person name="Kublanov I.V."/>
        </authorList>
    </citation>
    <scope>NUCLEOTIDE SEQUENCE [LARGE SCALE GENOMIC DNA]</scope>
    <source>
        <strain evidence="8 9">Z-1701</strain>
    </source>
</reference>
<gene>
    <name evidence="8" type="ORF">ISALK_08465</name>
</gene>
<organism evidence="8 9">
    <name type="scientific">Isachenkonia alkalipeptolytica</name>
    <dbReference type="NCBI Taxonomy" id="2565777"/>
    <lineage>
        <taxon>Bacteria</taxon>
        <taxon>Bacillati</taxon>
        <taxon>Bacillota</taxon>
        <taxon>Clostridia</taxon>
        <taxon>Eubacteriales</taxon>
        <taxon>Clostridiaceae</taxon>
        <taxon>Isachenkonia</taxon>
    </lineage>
</organism>
<dbReference type="InterPro" id="IPR007168">
    <property type="entry name" value="Phageshock_PspC_N"/>
</dbReference>
<evidence type="ECO:0000313" key="8">
    <source>
        <dbReference type="EMBL" id="NBG88533.1"/>
    </source>
</evidence>
<proteinExistence type="predicted"/>
<dbReference type="InterPro" id="IPR052027">
    <property type="entry name" value="PspC"/>
</dbReference>
<dbReference type="Pfam" id="PF04024">
    <property type="entry name" value="PspC"/>
    <property type="match status" value="1"/>
</dbReference>
<keyword evidence="9" id="KW-1185">Reference proteome</keyword>
<dbReference type="PANTHER" id="PTHR33885">
    <property type="entry name" value="PHAGE SHOCK PROTEIN C"/>
    <property type="match status" value="1"/>
</dbReference>
<name>A0AA43XKK8_9CLOT</name>
<keyword evidence="4 6" id="KW-1133">Transmembrane helix</keyword>
<feature type="transmembrane region" description="Helical" evidence="6">
    <location>
        <begin position="34"/>
        <end position="57"/>
    </location>
</feature>
<feature type="domain" description="Phage shock protein PspC N-terminal" evidence="7">
    <location>
        <begin position="3"/>
        <end position="59"/>
    </location>
</feature>
<accession>A0AA43XKK8</accession>
<protein>
    <submittedName>
        <fullName evidence="8">PspC domain-containing protein</fullName>
    </submittedName>
</protein>
<comment type="subcellular location">
    <subcellularLocation>
        <location evidence="1">Cell membrane</location>
        <topology evidence="1">Single-pass membrane protein</topology>
    </subcellularLocation>
</comment>
<evidence type="ECO:0000256" key="4">
    <source>
        <dbReference type="ARBA" id="ARBA00022989"/>
    </source>
</evidence>
<comment type="caution">
    <text evidence="8">The sequence shown here is derived from an EMBL/GenBank/DDBJ whole genome shotgun (WGS) entry which is preliminary data.</text>
</comment>
<dbReference type="PANTHER" id="PTHR33885:SF3">
    <property type="entry name" value="PHAGE SHOCK PROTEIN C"/>
    <property type="match status" value="1"/>
</dbReference>
<sequence length="61" mass="6712">MNKKLYLSEENKMIAGVCGGIAEYFDLDPTLVRLGWVIFSAMGGAGIIAYIIAMFVIPKRD</sequence>
<evidence type="ECO:0000259" key="7">
    <source>
        <dbReference type="Pfam" id="PF04024"/>
    </source>
</evidence>
<evidence type="ECO:0000256" key="1">
    <source>
        <dbReference type="ARBA" id="ARBA00004162"/>
    </source>
</evidence>
<dbReference type="Proteomes" id="UP000449710">
    <property type="component" value="Unassembled WGS sequence"/>
</dbReference>